<comment type="caution">
    <text evidence="2">The sequence shown here is derived from an EMBL/GenBank/DDBJ whole genome shotgun (WGS) entry which is preliminary data.</text>
</comment>
<dbReference type="InterPro" id="IPR024976">
    <property type="entry name" value="DUF3885"/>
</dbReference>
<feature type="domain" description="DUF3885" evidence="1">
    <location>
        <begin position="6"/>
        <end position="185"/>
    </location>
</feature>
<gene>
    <name evidence="2" type="ORF">H9635_18880</name>
</gene>
<dbReference type="EMBL" id="JACSPZ010000017">
    <property type="protein sequence ID" value="MBD8038813.1"/>
    <property type="molecule type" value="Genomic_DNA"/>
</dbReference>
<keyword evidence="3" id="KW-1185">Reference proteome</keyword>
<dbReference type="Pfam" id="PF13021">
    <property type="entry name" value="DUF3885"/>
    <property type="match status" value="1"/>
</dbReference>
<name>A0ABR8Y3V6_9BACL</name>
<protein>
    <submittedName>
        <fullName evidence="2">DUF3885 domain-containing protein</fullName>
    </submittedName>
</protein>
<dbReference type="Proteomes" id="UP000619101">
    <property type="component" value="Unassembled WGS sequence"/>
</dbReference>
<evidence type="ECO:0000259" key="1">
    <source>
        <dbReference type="Pfam" id="PF13021"/>
    </source>
</evidence>
<proteinExistence type="predicted"/>
<sequence>MEHSLFLERYFSNLELMPGLFYSWEPAIRFELGDPNEPDNNKYIAGSNERAAALYNDLHMPEDECIIVMDILEVDLKRKNLSPFLDRSQHFRISMNTYEMEEILIYRFEIACRAKEIAASKILRAVVHSDLGMKPNIPHRVYILNKRTQTIFHVYDDRGCDILGSNVEKLRPLYEQYNDWILDYDREAITRMLEG</sequence>
<accession>A0ABR8Y3V6</accession>
<reference evidence="2 3" key="1">
    <citation type="submission" date="2020-08" db="EMBL/GenBank/DDBJ databases">
        <title>A Genomic Blueprint of the Chicken Gut Microbiome.</title>
        <authorList>
            <person name="Gilroy R."/>
            <person name="Ravi A."/>
            <person name="Getino M."/>
            <person name="Pursley I."/>
            <person name="Horton D.L."/>
            <person name="Alikhan N.-F."/>
            <person name="Baker D."/>
            <person name="Gharbi K."/>
            <person name="Hall N."/>
            <person name="Watson M."/>
            <person name="Adriaenssens E.M."/>
            <person name="Foster-Nyarko E."/>
            <person name="Jarju S."/>
            <person name="Secka A."/>
            <person name="Antonio M."/>
            <person name="Oren A."/>
            <person name="Chaudhuri R."/>
            <person name="La Ragione R.M."/>
            <person name="Hildebrand F."/>
            <person name="Pallen M.J."/>
        </authorList>
    </citation>
    <scope>NUCLEOTIDE SEQUENCE [LARGE SCALE GENOMIC DNA]</scope>
    <source>
        <strain evidence="2 3">A46</strain>
    </source>
</reference>
<dbReference type="RefSeq" id="WP_191701876.1">
    <property type="nucleotide sequence ID" value="NZ_JACSPZ010000017.1"/>
</dbReference>
<evidence type="ECO:0000313" key="3">
    <source>
        <dbReference type="Proteomes" id="UP000619101"/>
    </source>
</evidence>
<organism evidence="2 3">
    <name type="scientific">Solibacillus faecavium</name>
    <dbReference type="NCBI Taxonomy" id="2762221"/>
    <lineage>
        <taxon>Bacteria</taxon>
        <taxon>Bacillati</taxon>
        <taxon>Bacillota</taxon>
        <taxon>Bacilli</taxon>
        <taxon>Bacillales</taxon>
        <taxon>Caryophanaceae</taxon>
        <taxon>Solibacillus</taxon>
    </lineage>
</organism>
<evidence type="ECO:0000313" key="2">
    <source>
        <dbReference type="EMBL" id="MBD8038813.1"/>
    </source>
</evidence>